<dbReference type="Proteomes" id="UP001316803">
    <property type="component" value="Unassembled WGS sequence"/>
</dbReference>
<evidence type="ECO:0000313" key="1">
    <source>
        <dbReference type="EMBL" id="KAK5955906.1"/>
    </source>
</evidence>
<comment type="caution">
    <text evidence="1">The sequence shown here is derived from an EMBL/GenBank/DDBJ whole genome shotgun (WGS) entry which is preliminary data.</text>
</comment>
<sequence>MAILNNFEVTILSPQYRISNPLDGTSTTIWQPINEHDPLHLKDTDQTLSSSSQKYIGITPTNSLDQDHHYEFAIDFKAHCGFNFIDGDAAEYIVFRTYLDDVKIGSAFVKRERWERSGTYRVRKKGRRYWVDELQSWVQKPWEFDSGLHGTLKIEVWRECSRPASSGSWDHPDFFGEGNIYDSGNAIALNEFDGGLPKMPRVRHTKKVDLWPMATFVYDYRSEDTLRILGMANKSALTPAPMIDLTTEDSEPPSSALTSTNESDAFWSNIDSSNASGPVVDKPAQDMTFGNYNNASDYMPSTTNTTWNYYSGIQEATEYQPGHGYHEESYERADMSTEPPQLHIQETKKDAKQKTGVEIVDLTMLD</sequence>
<keyword evidence="2" id="KW-1185">Reference proteome</keyword>
<dbReference type="EMBL" id="JAKLMC020000005">
    <property type="protein sequence ID" value="KAK5955906.1"/>
    <property type="molecule type" value="Genomic_DNA"/>
</dbReference>
<evidence type="ECO:0000313" key="2">
    <source>
        <dbReference type="Proteomes" id="UP001316803"/>
    </source>
</evidence>
<dbReference type="AlphaFoldDB" id="A0AAN8EXM4"/>
<gene>
    <name evidence="1" type="ORF">OHC33_002479</name>
</gene>
<organism evidence="1 2">
    <name type="scientific">Knufia fluminis</name>
    <dbReference type="NCBI Taxonomy" id="191047"/>
    <lineage>
        <taxon>Eukaryota</taxon>
        <taxon>Fungi</taxon>
        <taxon>Dikarya</taxon>
        <taxon>Ascomycota</taxon>
        <taxon>Pezizomycotina</taxon>
        <taxon>Eurotiomycetes</taxon>
        <taxon>Chaetothyriomycetidae</taxon>
        <taxon>Chaetothyriales</taxon>
        <taxon>Trichomeriaceae</taxon>
        <taxon>Knufia</taxon>
    </lineage>
</organism>
<proteinExistence type="predicted"/>
<protein>
    <submittedName>
        <fullName evidence="1">Uncharacterized protein</fullName>
    </submittedName>
</protein>
<reference evidence="1 2" key="1">
    <citation type="submission" date="2022-12" db="EMBL/GenBank/DDBJ databases">
        <title>Genomic features and morphological characterization of a novel Knufia sp. strain isolated from spacecraft assembly facility.</title>
        <authorList>
            <person name="Teixeira M."/>
            <person name="Chander A.M."/>
            <person name="Stajich J.E."/>
            <person name="Venkateswaran K."/>
        </authorList>
    </citation>
    <scope>NUCLEOTIDE SEQUENCE [LARGE SCALE GENOMIC DNA]</scope>
    <source>
        <strain evidence="1 2">FJI-L2-BK-P2</strain>
    </source>
</reference>
<name>A0AAN8EXM4_9EURO</name>
<accession>A0AAN8EXM4</accession>